<feature type="compositionally biased region" description="Pro residues" evidence="1">
    <location>
        <begin position="92"/>
        <end position="102"/>
    </location>
</feature>
<evidence type="ECO:0000256" key="1">
    <source>
        <dbReference type="SAM" id="MobiDB-lite"/>
    </source>
</evidence>
<dbReference type="PROSITE" id="PS51082">
    <property type="entry name" value="WH2"/>
    <property type="match status" value="1"/>
</dbReference>
<organism evidence="3 4">
    <name type="scientific">Curvularia clavata</name>
    <dbReference type="NCBI Taxonomy" id="95742"/>
    <lineage>
        <taxon>Eukaryota</taxon>
        <taxon>Fungi</taxon>
        <taxon>Dikarya</taxon>
        <taxon>Ascomycota</taxon>
        <taxon>Pezizomycotina</taxon>
        <taxon>Dothideomycetes</taxon>
        <taxon>Pleosporomycetidae</taxon>
        <taxon>Pleosporales</taxon>
        <taxon>Pleosporineae</taxon>
        <taxon>Pleosporaceae</taxon>
        <taxon>Curvularia</taxon>
    </lineage>
</organism>
<keyword evidence="4" id="KW-1185">Reference proteome</keyword>
<feature type="compositionally biased region" description="Pro residues" evidence="1">
    <location>
        <begin position="341"/>
        <end position="350"/>
    </location>
</feature>
<feature type="compositionally biased region" description="Polar residues" evidence="1">
    <location>
        <begin position="396"/>
        <end position="426"/>
    </location>
</feature>
<gene>
    <name evidence="3" type="ORF">yc1106_01451</name>
</gene>
<evidence type="ECO:0000313" key="4">
    <source>
        <dbReference type="Proteomes" id="UP001056012"/>
    </source>
</evidence>
<dbReference type="VEuPathDB" id="FungiDB:yc1106_01451"/>
<feature type="compositionally biased region" description="Pro residues" evidence="1">
    <location>
        <begin position="218"/>
        <end position="322"/>
    </location>
</feature>
<reference evidence="3" key="1">
    <citation type="submission" date="2021-12" db="EMBL/GenBank/DDBJ databases">
        <title>Curvularia clavata genome.</title>
        <authorList>
            <person name="Cao Y."/>
        </authorList>
    </citation>
    <scope>NUCLEOTIDE SEQUENCE</scope>
    <source>
        <strain evidence="3">Yc1106</strain>
    </source>
</reference>
<evidence type="ECO:0000259" key="2">
    <source>
        <dbReference type="PROSITE" id="PS51082"/>
    </source>
</evidence>
<dbReference type="AlphaFoldDB" id="A0A9Q8Z1T9"/>
<sequence>MPPPPPPPPPMPPMGRGAGGPPPPPMLGKGPGGKPPSGAGRGALLGDISKGTKLRKVTQINDRSAPIVGKVSDGPSAAPMGAPAIPGMGKPPAVPGLAPPVPGGANRARSNSDTNDGGGGMAAAPQLAGLFAGGMPKLRKSGGVKTGADQEHAPYLSDPESNRASVPTPPRGAAPKPPGPPPSAPPAPPVPGIRPGINALRGADSRPSSVASSISGKPKPPPPIGKKPPIPPPSSRKPSGLAPPPPAPSPARAPPVPGSAPPAPPPPPPTSTPSAPPPPPPTSTSPRPTGAPPAPPLPPSPAPRAPARSTPPPPPSAPPPANPTDDDEYDPYRYSSHAPSIPAPPPPPNGHAPSLAETAARNAYGRSSPAAPPPPPPASPPAAPAPPPPAVAPPSRQSTQTPLRSMMDPSSYTLTNGGSSIKSPTSSGGGQKGRVRPIHDLRWRFQDEGQFPRPREFTNSPKKYRAGRGSSVPLDLSAYE</sequence>
<dbReference type="OrthoDB" id="2430277at2759"/>
<protein>
    <submittedName>
        <fullName evidence="3">Basic proline-rich protein</fullName>
    </submittedName>
</protein>
<evidence type="ECO:0000313" key="3">
    <source>
        <dbReference type="EMBL" id="USP74177.1"/>
    </source>
</evidence>
<feature type="compositionally biased region" description="Low complexity" evidence="1">
    <location>
        <begin position="74"/>
        <end position="91"/>
    </location>
</feature>
<feature type="region of interest" description="Disordered" evidence="1">
    <location>
        <begin position="1"/>
        <end position="480"/>
    </location>
</feature>
<accession>A0A9Q8Z1T9</accession>
<name>A0A9Q8Z1T9_CURCL</name>
<feature type="compositionally biased region" description="Pro residues" evidence="1">
    <location>
        <begin position="370"/>
        <end position="392"/>
    </location>
</feature>
<proteinExistence type="predicted"/>
<dbReference type="GO" id="GO:0003779">
    <property type="term" value="F:actin binding"/>
    <property type="evidence" value="ECO:0007669"/>
    <property type="project" value="InterPro"/>
</dbReference>
<feature type="compositionally biased region" description="Pro residues" evidence="1">
    <location>
        <begin position="1"/>
        <end position="13"/>
    </location>
</feature>
<dbReference type="Pfam" id="PF02205">
    <property type="entry name" value="WH2"/>
    <property type="match status" value="1"/>
</dbReference>
<dbReference type="EMBL" id="CP089274">
    <property type="protein sequence ID" value="USP74177.1"/>
    <property type="molecule type" value="Genomic_DNA"/>
</dbReference>
<feature type="compositionally biased region" description="Basic and acidic residues" evidence="1">
    <location>
        <begin position="437"/>
        <end position="447"/>
    </location>
</feature>
<feature type="compositionally biased region" description="Pro residues" evidence="1">
    <location>
        <begin position="167"/>
        <end position="192"/>
    </location>
</feature>
<dbReference type="Proteomes" id="UP001056012">
    <property type="component" value="Chromosome 1"/>
</dbReference>
<feature type="domain" description="WH2" evidence="2">
    <location>
        <begin position="40"/>
        <end position="57"/>
    </location>
</feature>
<dbReference type="InterPro" id="IPR003124">
    <property type="entry name" value="WH2_dom"/>
</dbReference>